<organism evidence="3 4">
    <name type="scientific">Candidatus Segetimicrobium genomatis</name>
    <dbReference type="NCBI Taxonomy" id="2569760"/>
    <lineage>
        <taxon>Bacteria</taxon>
        <taxon>Bacillati</taxon>
        <taxon>Candidatus Sysuimicrobiota</taxon>
        <taxon>Candidatus Sysuimicrobiia</taxon>
        <taxon>Candidatus Sysuimicrobiales</taxon>
        <taxon>Candidatus Segetimicrobiaceae</taxon>
        <taxon>Candidatus Segetimicrobium</taxon>
    </lineage>
</organism>
<sequence>MTMGSSANSRTGQPLSTSGRAWGEPARPAAGPAWGERGVTMIFVLMAILLVGAVTISVMQVISGDVGGGIEAVEADQVFNIAQAGAHYVIGKLQLAGTAQNYAGETVQVKNGSTTLGTAVVTVSCIDTGAAPTSTGCATDAAYRRVISVGSLPVSGPSRTVVAVVKGT</sequence>
<keyword evidence="2" id="KW-1133">Transmembrane helix</keyword>
<feature type="compositionally biased region" description="Polar residues" evidence="1">
    <location>
        <begin position="1"/>
        <end position="19"/>
    </location>
</feature>
<evidence type="ECO:0000313" key="4">
    <source>
        <dbReference type="Proteomes" id="UP000318509"/>
    </source>
</evidence>
<evidence type="ECO:0000256" key="1">
    <source>
        <dbReference type="SAM" id="MobiDB-lite"/>
    </source>
</evidence>
<evidence type="ECO:0000313" key="3">
    <source>
        <dbReference type="EMBL" id="TMI92390.1"/>
    </source>
</evidence>
<evidence type="ECO:0008006" key="5">
    <source>
        <dbReference type="Google" id="ProtNLM"/>
    </source>
</evidence>
<keyword evidence="2" id="KW-0812">Transmembrane</keyword>
<dbReference type="Proteomes" id="UP000318509">
    <property type="component" value="Unassembled WGS sequence"/>
</dbReference>
<keyword evidence="2" id="KW-0472">Membrane</keyword>
<evidence type="ECO:0000256" key="2">
    <source>
        <dbReference type="SAM" id="Phobius"/>
    </source>
</evidence>
<reference evidence="3 4" key="1">
    <citation type="journal article" date="2019" name="Nat. Microbiol.">
        <title>Mediterranean grassland soil C-N compound turnover is dependent on rainfall and depth, and is mediated by genomically divergent microorganisms.</title>
        <authorList>
            <person name="Diamond S."/>
            <person name="Andeer P.F."/>
            <person name="Li Z."/>
            <person name="Crits-Christoph A."/>
            <person name="Burstein D."/>
            <person name="Anantharaman K."/>
            <person name="Lane K.R."/>
            <person name="Thomas B.C."/>
            <person name="Pan C."/>
            <person name="Northen T.R."/>
            <person name="Banfield J.F."/>
        </authorList>
    </citation>
    <scope>NUCLEOTIDE SEQUENCE [LARGE SCALE GENOMIC DNA]</scope>
    <source>
        <strain evidence="3">NP_3</strain>
    </source>
</reference>
<dbReference type="AlphaFoldDB" id="A0A537K9G2"/>
<feature type="region of interest" description="Disordered" evidence="1">
    <location>
        <begin position="1"/>
        <end position="29"/>
    </location>
</feature>
<feature type="transmembrane region" description="Helical" evidence="2">
    <location>
        <begin position="41"/>
        <end position="62"/>
    </location>
</feature>
<comment type="caution">
    <text evidence="3">The sequence shown here is derived from an EMBL/GenBank/DDBJ whole genome shotgun (WGS) entry which is preliminary data.</text>
</comment>
<accession>A0A537K9G2</accession>
<feature type="non-terminal residue" evidence="3">
    <location>
        <position position="168"/>
    </location>
</feature>
<gene>
    <name evidence="3" type="ORF">E6H00_02825</name>
</gene>
<name>A0A537K9G2_9BACT</name>
<proteinExistence type="predicted"/>
<protein>
    <recommendedName>
        <fullName evidence="5">Type 4 fimbrial biogenesis protein PilX N-terminal domain-containing protein</fullName>
    </recommendedName>
</protein>
<dbReference type="EMBL" id="VBAK01000062">
    <property type="protein sequence ID" value="TMI92390.1"/>
    <property type="molecule type" value="Genomic_DNA"/>
</dbReference>